<dbReference type="Pfam" id="PF02170">
    <property type="entry name" value="PAZ"/>
    <property type="match status" value="1"/>
</dbReference>
<evidence type="ECO:0000256" key="13">
    <source>
        <dbReference type="ARBA" id="ARBA00035116"/>
    </source>
</evidence>
<evidence type="ECO:0000313" key="19">
    <source>
        <dbReference type="Proteomes" id="UP000887577"/>
    </source>
</evidence>
<dbReference type="SMART" id="SM00535">
    <property type="entry name" value="RIBOc"/>
    <property type="match status" value="2"/>
</dbReference>
<dbReference type="PROSITE" id="PS50821">
    <property type="entry name" value="PAZ"/>
    <property type="match status" value="1"/>
</dbReference>
<dbReference type="Pfam" id="PF20931">
    <property type="entry name" value="Dicer_platform"/>
    <property type="match status" value="1"/>
</dbReference>
<evidence type="ECO:0000259" key="17">
    <source>
        <dbReference type="PROSITE" id="PS51194"/>
    </source>
</evidence>
<dbReference type="GO" id="GO:0046872">
    <property type="term" value="F:metal ion binding"/>
    <property type="evidence" value="ECO:0007669"/>
    <property type="project" value="UniProtKB-KW"/>
</dbReference>
<dbReference type="Gene3D" id="3.40.50.300">
    <property type="entry name" value="P-loop containing nucleotide triphosphate hydrolases"/>
    <property type="match status" value="2"/>
</dbReference>
<comment type="cofactor">
    <cofactor evidence="2">
        <name>Mg(2+)</name>
        <dbReference type="ChEBI" id="CHEBI:18420"/>
    </cofactor>
</comment>
<dbReference type="InterPro" id="IPR006935">
    <property type="entry name" value="Helicase/UvrB_N"/>
</dbReference>
<dbReference type="Gene3D" id="3.30.160.380">
    <property type="entry name" value="Dicer dimerisation domain"/>
    <property type="match status" value="1"/>
</dbReference>
<sequence length="1411" mass="161522">MDKPKEEITLRDYQQKLVEHCINNDAITVLPTGSGKTLIAISLMNTLVSNTKKKCAFIVNKDQHCLRFLGLTASGLNGKVTPHQLPQKFMELEITLGAKVVTSDEYLLDEGRHVVKECVFFTESYKEKTTFDGLNTLEKFCLLNNELSSNIEFDPCKRIVECVHRAKTVIEDCGIYCAYIVIKNDIIPQIEKMINDGINSPEKFVILSSASTVFENIRREMESILKKCDTYEQIKLHLHPRVIKIIEILEAYDAYQIQNRKRCAAIIFAEKCDTVMALTFLLQKLAELRSSFIKAAYALGAHQKLKFGETDPEKSGNGNLRETLENFRSGKINCLVATQILEEGIDIPSCNIVVCTHIAPTFSSYIQSRGRARDSSSMLAYVIPHEDRSKYIYSTHVFKTNEKFLLQRISNFKNRIPDHKGVFYDVHHDSLEEPYTVELTGASVKLSTSIGLIHNYCSQLPSDIYTPLSPKYRISQVSWGYICEIKLPSNSPVQEKITGQGHHSSKLAYMSAALKTCKILHQRNELDDNLVPYSKEKFAEKENFIVEADSGTTKKHRLYDKKVAELLVKNVISAKQPFWIYIIEMKLVETVSDVRNVKRRKVMDFKEDVPQAFGLCTIKLLPDVNIPTFPIFQKYGKYIVSLKLASKQFNVSQSQLTKLETFHAYVFEEILGISNKISFGPAHAISSTLVIPMKKSPSYCEYEIDYEVAENTVSGFPSAPNPSQRKTFVYDPEKYKDAIVKPWYREYESPVYYVESIASKDLNSEFDGNGFSNFKEYFIKKYGLDACNREQKLLDASSILKELNFLFPPVISKKKNNNEKEYLVPEFVVIHPMPASYWLMLIKIPSVLYRINHLLLADEFRKKIYKGNVGLQPFKLDGLDEFYFKDDVTIKKIEELRLHEFADVAVEEEEIDEDDNTCDSADEGFMSDNGCLESQWNDFMLEDTMYNFEEDDLGPLEGTECQDRSEDTQMNSMSTKLLQVVPNDDYFDNREIEKRLSAKKTPTSSFQTQNSSCGVQPALLLQALTTTGACDGFNLERLETMGDSFLKLISTIYLYQHYPHQDEGKLTYLRSMQICNANLLNLGFRNRIPALMVSCLFEPKRNWIPPCYNIEGEHNDIEDSTSLPMAVNVNEDYNHYFKQRMSDKSVADCVEALIGAHFTTLGAHPTIKFMEWLGLKVDIISSVKPPIECLTEQCDIYEAQRHVLSKYTQKEFEKLEKTIGYSFRDKSFLVQAFIHLSSHSSLGCYQRLEFLGDAVLDFLITQHLYNHNLKFSPGILTDLRSALVNNINFASLVVKHKLHNYLIIENAKLSASIQKFAYLCEKKGDLNFHDMMQLVVENDAGEVLIEEVEVPKALGDIFESLAGAVFLDSEMKIEVVWQVFYNLMEDVIAKWCRDPPKSPIRELTENYKNRM</sequence>
<comment type="similarity">
    <text evidence="13">Belongs to the helicase family. Dicer subfamily.</text>
</comment>
<keyword evidence="3" id="KW-0540">Nuclease</keyword>
<dbReference type="FunFam" id="1.10.1520.10:FF:000005">
    <property type="entry name" value="Putative endoribonuclease dicer"/>
    <property type="match status" value="1"/>
</dbReference>
<evidence type="ECO:0000256" key="2">
    <source>
        <dbReference type="ARBA" id="ARBA00001946"/>
    </source>
</evidence>
<keyword evidence="6" id="KW-0547">Nucleotide-binding</keyword>
<dbReference type="PROSITE" id="PS51327">
    <property type="entry name" value="DICER_DSRBF"/>
    <property type="match status" value="1"/>
</dbReference>
<proteinExistence type="inferred from homology"/>
<evidence type="ECO:0000256" key="10">
    <source>
        <dbReference type="ARBA" id="ARBA00022842"/>
    </source>
</evidence>
<feature type="domain" description="PAZ" evidence="16">
    <location>
        <begin position="724"/>
        <end position="832"/>
    </location>
</feature>
<keyword evidence="12" id="KW-0464">Manganese</keyword>
<dbReference type="Pfam" id="PF03368">
    <property type="entry name" value="Dicer_dimer"/>
    <property type="match status" value="1"/>
</dbReference>
<dbReference type="InterPro" id="IPR000999">
    <property type="entry name" value="RNase_III_dom"/>
</dbReference>
<dbReference type="GO" id="GO:0006309">
    <property type="term" value="P:apoptotic DNA fragmentation"/>
    <property type="evidence" value="ECO:0007669"/>
    <property type="project" value="TreeGrafter"/>
</dbReference>
<evidence type="ECO:0000256" key="8">
    <source>
        <dbReference type="ARBA" id="ARBA00022806"/>
    </source>
</evidence>
<dbReference type="Proteomes" id="UP000887577">
    <property type="component" value="Unplaced"/>
</dbReference>
<dbReference type="GO" id="GO:0031054">
    <property type="term" value="P:pre-miRNA processing"/>
    <property type="evidence" value="ECO:0007669"/>
    <property type="project" value="TreeGrafter"/>
</dbReference>
<dbReference type="GO" id="GO:0003677">
    <property type="term" value="F:DNA binding"/>
    <property type="evidence" value="ECO:0007669"/>
    <property type="project" value="InterPro"/>
</dbReference>
<dbReference type="SMART" id="SM00490">
    <property type="entry name" value="HELICc"/>
    <property type="match status" value="1"/>
</dbReference>
<keyword evidence="7" id="KW-0378">Hydrolase</keyword>
<dbReference type="Gene3D" id="2.170.260.10">
    <property type="entry name" value="paz domain"/>
    <property type="match status" value="1"/>
</dbReference>
<dbReference type="InterPro" id="IPR038248">
    <property type="entry name" value="Dicer_dimer_sf"/>
</dbReference>
<evidence type="ECO:0000259" key="16">
    <source>
        <dbReference type="PROSITE" id="PS50821"/>
    </source>
</evidence>
<dbReference type="SUPFAM" id="SSF52540">
    <property type="entry name" value="P-loop containing nucleoside triphosphate hydrolases"/>
    <property type="match status" value="1"/>
</dbReference>
<feature type="domain" description="Helicase C-terminal" evidence="17">
    <location>
        <begin position="256"/>
        <end position="420"/>
    </location>
</feature>
<dbReference type="InterPro" id="IPR027417">
    <property type="entry name" value="P-loop_NTPase"/>
</dbReference>
<keyword evidence="14" id="KW-0694">RNA-binding</keyword>
<keyword evidence="5" id="KW-0677">Repeat</keyword>
<keyword evidence="8" id="KW-0347">Helicase</keyword>
<dbReference type="Pfam" id="PF04851">
    <property type="entry name" value="ResIII"/>
    <property type="match status" value="1"/>
</dbReference>
<keyword evidence="9" id="KW-0067">ATP-binding</keyword>
<keyword evidence="10" id="KW-0460">Magnesium</keyword>
<dbReference type="SMART" id="SM00949">
    <property type="entry name" value="PAZ"/>
    <property type="match status" value="1"/>
</dbReference>
<protein>
    <submittedName>
        <fullName evidence="20">Uncharacterized protein</fullName>
    </submittedName>
</protein>
<dbReference type="SUPFAM" id="SSF69065">
    <property type="entry name" value="RNase III domain-like"/>
    <property type="match status" value="2"/>
</dbReference>
<evidence type="ECO:0000256" key="6">
    <source>
        <dbReference type="ARBA" id="ARBA00022741"/>
    </source>
</evidence>
<evidence type="ECO:0000256" key="11">
    <source>
        <dbReference type="ARBA" id="ARBA00023158"/>
    </source>
</evidence>
<dbReference type="Gene3D" id="1.10.1520.10">
    <property type="entry name" value="Ribonuclease III domain"/>
    <property type="match status" value="2"/>
</dbReference>
<dbReference type="PROSITE" id="PS51194">
    <property type="entry name" value="HELICASE_CTER"/>
    <property type="match status" value="1"/>
</dbReference>
<evidence type="ECO:0000256" key="9">
    <source>
        <dbReference type="ARBA" id="ARBA00022840"/>
    </source>
</evidence>
<evidence type="ECO:0000259" key="18">
    <source>
        <dbReference type="PROSITE" id="PS51327"/>
    </source>
</evidence>
<dbReference type="GO" id="GO:0005524">
    <property type="term" value="F:ATP binding"/>
    <property type="evidence" value="ECO:0007669"/>
    <property type="project" value="UniProtKB-KW"/>
</dbReference>
<evidence type="ECO:0000256" key="5">
    <source>
        <dbReference type="ARBA" id="ARBA00022737"/>
    </source>
</evidence>
<dbReference type="InterPro" id="IPR003100">
    <property type="entry name" value="PAZ_dom"/>
</dbReference>
<organism evidence="19 20">
    <name type="scientific">Panagrolaimus superbus</name>
    <dbReference type="NCBI Taxonomy" id="310955"/>
    <lineage>
        <taxon>Eukaryota</taxon>
        <taxon>Metazoa</taxon>
        <taxon>Ecdysozoa</taxon>
        <taxon>Nematoda</taxon>
        <taxon>Chromadorea</taxon>
        <taxon>Rhabditida</taxon>
        <taxon>Tylenchina</taxon>
        <taxon>Panagrolaimomorpha</taxon>
        <taxon>Panagrolaimoidea</taxon>
        <taxon>Panagrolaimidae</taxon>
        <taxon>Panagrolaimus</taxon>
    </lineage>
</organism>
<feature type="domain" description="Dicer dsRNA-binding fold" evidence="18">
    <location>
        <begin position="449"/>
        <end position="540"/>
    </location>
</feature>
<dbReference type="CDD" id="cd00593">
    <property type="entry name" value="RIBOc"/>
    <property type="match status" value="2"/>
</dbReference>
<feature type="domain" description="RNase III" evidence="15">
    <location>
        <begin position="1019"/>
        <end position="1162"/>
    </location>
</feature>
<dbReference type="InterPro" id="IPR036389">
    <property type="entry name" value="RNase_III_sf"/>
</dbReference>
<feature type="domain" description="RNase III" evidence="15">
    <location>
        <begin position="1212"/>
        <end position="1370"/>
    </location>
</feature>
<keyword evidence="11" id="KW-0943">RNA-mediated gene silencing</keyword>
<name>A0A914YCP1_9BILA</name>
<evidence type="ECO:0000256" key="3">
    <source>
        <dbReference type="ARBA" id="ARBA00022722"/>
    </source>
</evidence>
<dbReference type="FunFam" id="3.30.160.380:FF:000001">
    <property type="entry name" value="Endoribonuclease dicer-like 1"/>
    <property type="match status" value="1"/>
</dbReference>
<dbReference type="PANTHER" id="PTHR14950:SF37">
    <property type="entry name" value="ENDORIBONUCLEASE DICER"/>
    <property type="match status" value="1"/>
</dbReference>
<accession>A0A914YCP1</accession>
<dbReference type="PROSITE" id="PS50142">
    <property type="entry name" value="RNASE_3_2"/>
    <property type="match status" value="2"/>
</dbReference>
<dbReference type="GO" id="GO:0030422">
    <property type="term" value="P:siRNA processing"/>
    <property type="evidence" value="ECO:0007669"/>
    <property type="project" value="TreeGrafter"/>
</dbReference>
<dbReference type="GO" id="GO:0004525">
    <property type="term" value="F:ribonuclease III activity"/>
    <property type="evidence" value="ECO:0007669"/>
    <property type="project" value="InterPro"/>
</dbReference>
<keyword evidence="19" id="KW-1185">Reference proteome</keyword>
<evidence type="ECO:0000259" key="15">
    <source>
        <dbReference type="PROSITE" id="PS50142"/>
    </source>
</evidence>
<dbReference type="GO" id="GO:0004386">
    <property type="term" value="F:helicase activity"/>
    <property type="evidence" value="ECO:0007669"/>
    <property type="project" value="UniProtKB-KW"/>
</dbReference>
<evidence type="ECO:0000256" key="1">
    <source>
        <dbReference type="ARBA" id="ARBA00001936"/>
    </source>
</evidence>
<dbReference type="GO" id="GO:0005634">
    <property type="term" value="C:nucleus"/>
    <property type="evidence" value="ECO:0007669"/>
    <property type="project" value="TreeGrafter"/>
</dbReference>
<evidence type="ECO:0000256" key="7">
    <source>
        <dbReference type="ARBA" id="ARBA00022801"/>
    </source>
</evidence>
<dbReference type="GO" id="GO:0004530">
    <property type="term" value="F:deoxyribonuclease I activity"/>
    <property type="evidence" value="ECO:0007669"/>
    <property type="project" value="TreeGrafter"/>
</dbReference>
<evidence type="ECO:0000256" key="12">
    <source>
        <dbReference type="ARBA" id="ARBA00023211"/>
    </source>
</evidence>
<dbReference type="GO" id="GO:0005737">
    <property type="term" value="C:cytoplasm"/>
    <property type="evidence" value="ECO:0007669"/>
    <property type="project" value="TreeGrafter"/>
</dbReference>
<dbReference type="PROSITE" id="PS00517">
    <property type="entry name" value="RNASE_3_1"/>
    <property type="match status" value="1"/>
</dbReference>
<evidence type="ECO:0000256" key="14">
    <source>
        <dbReference type="PROSITE-ProRule" id="PRU00657"/>
    </source>
</evidence>
<dbReference type="InterPro" id="IPR005034">
    <property type="entry name" value="Dicer_dimerisation"/>
</dbReference>
<dbReference type="WBParaSite" id="PSU_v2.g17198.t1">
    <property type="protein sequence ID" value="PSU_v2.g17198.t1"/>
    <property type="gene ID" value="PSU_v2.g17198"/>
</dbReference>
<dbReference type="InterPro" id="IPR048512">
    <property type="entry name" value="Dicer_platform"/>
</dbReference>
<evidence type="ECO:0000256" key="4">
    <source>
        <dbReference type="ARBA" id="ARBA00022723"/>
    </source>
</evidence>
<dbReference type="InterPro" id="IPR001650">
    <property type="entry name" value="Helicase_C-like"/>
</dbReference>
<dbReference type="PANTHER" id="PTHR14950">
    <property type="entry name" value="DICER-RELATED"/>
    <property type="match status" value="1"/>
</dbReference>
<dbReference type="Pfam" id="PF00636">
    <property type="entry name" value="Ribonuclease_3"/>
    <property type="match status" value="2"/>
</dbReference>
<dbReference type="Pfam" id="PF00271">
    <property type="entry name" value="Helicase_C"/>
    <property type="match status" value="1"/>
</dbReference>
<evidence type="ECO:0000313" key="20">
    <source>
        <dbReference type="WBParaSite" id="PSU_v2.g17198.t1"/>
    </source>
</evidence>
<comment type="cofactor">
    <cofactor evidence="1">
        <name>Mn(2+)</name>
        <dbReference type="ChEBI" id="CHEBI:29035"/>
    </cofactor>
</comment>
<dbReference type="FunFam" id="1.10.1520.10:FF:000023">
    <property type="entry name" value="Endoribonuclease dcr-1"/>
    <property type="match status" value="1"/>
</dbReference>
<reference evidence="20" key="1">
    <citation type="submission" date="2022-11" db="UniProtKB">
        <authorList>
            <consortium name="WormBaseParasite"/>
        </authorList>
    </citation>
    <scope>IDENTIFICATION</scope>
</reference>
<keyword evidence="4" id="KW-0479">Metal-binding</keyword>
<dbReference type="GO" id="GO:0003723">
    <property type="term" value="F:RNA binding"/>
    <property type="evidence" value="ECO:0007669"/>
    <property type="project" value="UniProtKB-UniRule"/>
</dbReference>